<dbReference type="InParanoid" id="A0A3P7FTF2"/>
<dbReference type="EMBL" id="UYWW01005209">
    <property type="protein sequence ID" value="VDM13998.1"/>
    <property type="molecule type" value="Genomic_DNA"/>
</dbReference>
<evidence type="ECO:0000313" key="1">
    <source>
        <dbReference type="EMBL" id="VDM13998.1"/>
    </source>
</evidence>
<accession>A0A3P7FTF2</accession>
<keyword evidence="2" id="KW-1185">Reference proteome</keyword>
<proteinExistence type="predicted"/>
<gene>
    <name evidence="1" type="ORF">WBA_LOCUS7384</name>
</gene>
<reference evidence="1 2" key="1">
    <citation type="submission" date="2018-11" db="EMBL/GenBank/DDBJ databases">
        <authorList>
            <consortium name="Pathogen Informatics"/>
        </authorList>
    </citation>
    <scope>NUCLEOTIDE SEQUENCE [LARGE SCALE GENOMIC DNA]</scope>
</reference>
<evidence type="ECO:0000313" key="2">
    <source>
        <dbReference type="Proteomes" id="UP000270924"/>
    </source>
</evidence>
<dbReference type="AlphaFoldDB" id="A0A3P7FTF2"/>
<protein>
    <submittedName>
        <fullName evidence="1">Uncharacterized protein</fullName>
    </submittedName>
</protein>
<organism evidence="1 2">
    <name type="scientific">Wuchereria bancrofti</name>
    <dbReference type="NCBI Taxonomy" id="6293"/>
    <lineage>
        <taxon>Eukaryota</taxon>
        <taxon>Metazoa</taxon>
        <taxon>Ecdysozoa</taxon>
        <taxon>Nematoda</taxon>
        <taxon>Chromadorea</taxon>
        <taxon>Rhabditida</taxon>
        <taxon>Spirurina</taxon>
        <taxon>Spiruromorpha</taxon>
        <taxon>Filarioidea</taxon>
        <taxon>Onchocercidae</taxon>
        <taxon>Wuchereria</taxon>
    </lineage>
</organism>
<sequence length="56" mass="6328">MQRPLPVLIFGFLNLGGYEMRNDDGTTLTLPEYWIDASSNFRQDEALEVSSDCATE</sequence>
<dbReference type="Proteomes" id="UP000270924">
    <property type="component" value="Unassembled WGS sequence"/>
</dbReference>
<name>A0A3P7FTF2_WUCBA</name>